<dbReference type="Proteomes" id="UP000572680">
    <property type="component" value="Unassembled WGS sequence"/>
</dbReference>
<evidence type="ECO:0000313" key="4">
    <source>
        <dbReference type="Proteomes" id="UP000572680"/>
    </source>
</evidence>
<name>A0A7W3QRU8_ACTNM</name>
<dbReference type="SUPFAM" id="SSF53335">
    <property type="entry name" value="S-adenosyl-L-methionine-dependent methyltransferases"/>
    <property type="match status" value="1"/>
</dbReference>
<dbReference type="PANTHER" id="PTHR43591">
    <property type="entry name" value="METHYLTRANSFERASE"/>
    <property type="match status" value="1"/>
</dbReference>
<evidence type="ECO:0000313" key="3">
    <source>
        <dbReference type="EMBL" id="MBA8956743.1"/>
    </source>
</evidence>
<dbReference type="Gene3D" id="3.40.50.150">
    <property type="entry name" value="Vaccinia Virus protein VP39"/>
    <property type="match status" value="1"/>
</dbReference>
<dbReference type="AlphaFoldDB" id="A0A7W3QRU8"/>
<dbReference type="InterPro" id="IPR013216">
    <property type="entry name" value="Methyltransf_11"/>
</dbReference>
<keyword evidence="3" id="KW-0489">Methyltransferase</keyword>
<reference evidence="3 4" key="1">
    <citation type="submission" date="2020-08" db="EMBL/GenBank/DDBJ databases">
        <title>Genomic Encyclopedia of Type Strains, Phase IV (KMG-IV): sequencing the most valuable type-strain genomes for metagenomic binning, comparative biology and taxonomic classification.</title>
        <authorList>
            <person name="Goeker M."/>
        </authorList>
    </citation>
    <scope>NUCLEOTIDE SEQUENCE [LARGE SCALE GENOMIC DNA]</scope>
    <source>
        <strain evidence="3 4">DSM 44197</strain>
    </source>
</reference>
<dbReference type="CDD" id="cd02440">
    <property type="entry name" value="AdoMet_MTases"/>
    <property type="match status" value="1"/>
</dbReference>
<dbReference type="Pfam" id="PF08241">
    <property type="entry name" value="Methyltransf_11"/>
    <property type="match status" value="1"/>
</dbReference>
<comment type="caution">
    <text evidence="3">The sequence shown here is derived from an EMBL/GenBank/DDBJ whole genome shotgun (WGS) entry which is preliminary data.</text>
</comment>
<dbReference type="InterPro" id="IPR029063">
    <property type="entry name" value="SAM-dependent_MTases_sf"/>
</dbReference>
<dbReference type="EMBL" id="JACJIA010000017">
    <property type="protein sequence ID" value="MBA8956743.1"/>
    <property type="molecule type" value="Genomic_DNA"/>
</dbReference>
<dbReference type="PANTHER" id="PTHR43591:SF24">
    <property type="entry name" value="2-METHOXY-6-POLYPRENYL-1,4-BENZOQUINOL METHYLASE, MITOCHONDRIAL"/>
    <property type="match status" value="1"/>
</dbReference>
<gene>
    <name evidence="3" type="ORF">HNR61_008432</name>
</gene>
<sequence length="273" mass="29674">MPHPATTTPGTGGAIAPHLRRLLDFVEPTAEDVCLDVARGTGPMPAALAPQVRRVASVDALPPPELRRDPGRTPTVTFGTGPVRISGDIDPRPYVSHPDSVRPVRRGTPDAATVRAEATRLPYLDDSFSLVTTRFSLYSLGDQRRVLRELLRVTRPGGRLIIADLVRGNLTGPDRDRLERLRDPDHPGLLSIAALTDLITSCGASVRRLDVFTVERPIEPWLAGIRDELAAEQIRAELLDEVDGGPKTGAKPRIIGGELWFTQSWAHVAAEPI</sequence>
<dbReference type="RefSeq" id="WP_182848623.1">
    <property type="nucleotide sequence ID" value="NZ_BAAALP010000038.1"/>
</dbReference>
<proteinExistence type="predicted"/>
<evidence type="ECO:0000259" key="2">
    <source>
        <dbReference type="Pfam" id="PF08241"/>
    </source>
</evidence>
<keyword evidence="4" id="KW-1185">Reference proteome</keyword>
<dbReference type="GO" id="GO:0032259">
    <property type="term" value="P:methylation"/>
    <property type="evidence" value="ECO:0007669"/>
    <property type="project" value="UniProtKB-KW"/>
</dbReference>
<feature type="domain" description="Methyltransferase type 11" evidence="2">
    <location>
        <begin position="111"/>
        <end position="162"/>
    </location>
</feature>
<organism evidence="3 4">
    <name type="scientific">Actinomadura namibiensis</name>
    <dbReference type="NCBI Taxonomy" id="182080"/>
    <lineage>
        <taxon>Bacteria</taxon>
        <taxon>Bacillati</taxon>
        <taxon>Actinomycetota</taxon>
        <taxon>Actinomycetes</taxon>
        <taxon>Streptosporangiales</taxon>
        <taxon>Thermomonosporaceae</taxon>
        <taxon>Actinomadura</taxon>
    </lineage>
</organism>
<dbReference type="GO" id="GO:0008757">
    <property type="term" value="F:S-adenosylmethionine-dependent methyltransferase activity"/>
    <property type="evidence" value="ECO:0007669"/>
    <property type="project" value="InterPro"/>
</dbReference>
<protein>
    <submittedName>
        <fullName evidence="3">SAM-dependent methyltransferase</fullName>
    </submittedName>
</protein>
<accession>A0A7W3QRU8</accession>
<keyword evidence="3" id="KW-0808">Transferase</keyword>
<feature type="region of interest" description="Disordered" evidence="1">
    <location>
        <begin position="81"/>
        <end position="110"/>
    </location>
</feature>
<evidence type="ECO:0000256" key="1">
    <source>
        <dbReference type="SAM" id="MobiDB-lite"/>
    </source>
</evidence>